<dbReference type="AlphaFoldDB" id="A0A7X2T0W2"/>
<dbReference type="PANTHER" id="PTHR37512">
    <property type="entry name" value="TRIFUNCTIONAL NAD BIOSYNTHESIS/REGULATOR PROTEIN NADR"/>
    <property type="match status" value="1"/>
</dbReference>
<dbReference type="Gene3D" id="3.40.50.620">
    <property type="entry name" value="HUPs"/>
    <property type="match status" value="1"/>
</dbReference>
<dbReference type="RefSeq" id="WP_154530852.1">
    <property type="nucleotide sequence ID" value="NZ_JAXFSD010000109.1"/>
</dbReference>
<feature type="binding site" evidence="1">
    <location>
        <position position="28"/>
    </location>
    <ligand>
        <name>NAD(+)</name>
        <dbReference type="ChEBI" id="CHEBI:57540"/>
        <label>1</label>
    </ligand>
</feature>
<keyword evidence="4" id="KW-1185">Reference proteome</keyword>
<dbReference type="PIRSF" id="PIRSF004776">
    <property type="entry name" value="NadR_NMNAT/RNK"/>
    <property type="match status" value="1"/>
</dbReference>
<dbReference type="SUPFAM" id="SSF52374">
    <property type="entry name" value="Nucleotidylyl transferase"/>
    <property type="match status" value="1"/>
</dbReference>
<protein>
    <submittedName>
        <fullName evidence="3">Multifunctional transcriptional regulator/nicotinamide-nucleotide adenylyltransferase/ribosylnicotinamide kinase NadR</fullName>
        <ecNumber evidence="3">2.7.1.22</ecNumber>
        <ecNumber evidence="3">2.7.7.1</ecNumber>
    </submittedName>
</protein>
<feature type="binding site" evidence="1">
    <location>
        <begin position="94"/>
        <end position="107"/>
    </location>
    <ligand>
        <name>NAD(+)</name>
        <dbReference type="ChEBI" id="CHEBI:57540"/>
        <label>1</label>
    </ligand>
</feature>
<dbReference type="InterPro" id="IPR016429">
    <property type="entry name" value="NAD_NadR"/>
</dbReference>
<dbReference type="InterPro" id="IPR052735">
    <property type="entry name" value="NAD_biosynth-regulator"/>
</dbReference>
<dbReference type="GO" id="GO:0009435">
    <property type="term" value="P:NAD+ biosynthetic process"/>
    <property type="evidence" value="ECO:0007669"/>
    <property type="project" value="InterPro"/>
</dbReference>
<sequence>MSDKDNIVINLKDLPKVGVCYGKFLPPHRGHLYTILEAATNVQKLYVVVSDNSNKIDKLCKEDGIDVIPVALRLQWLAQQFQDMDHIKVVVLDENNMGDDENSWNVWADRLKDVVKEHIDVFYCRDLDDSRRIKHCFKNTKVNLVDRNDTIFNVNSSEIRKSPFKYWDYILGPARPYFTKKVLITGTESSGKTTLTKSLAKIFNTSWSEEEGRYYAEKFLGGDENYFTDEDFIRMTHLQVEQDYDAMRNANKICFFDTDATATQYYSRLYMGHENKIVESYINPDKYDLVLLLKPDVEWVADGQRLNGNQEKRERLYLNLKQMYVERGFKNIIEISGDYNTRLNTAILKSMELIR</sequence>
<feature type="domain" description="NadR/Ttd14 AAA" evidence="2">
    <location>
        <begin position="181"/>
        <end position="342"/>
    </location>
</feature>
<proteinExistence type="predicted"/>
<dbReference type="Proteomes" id="UP000460287">
    <property type="component" value="Unassembled WGS sequence"/>
</dbReference>
<dbReference type="Gene3D" id="3.40.50.300">
    <property type="entry name" value="P-loop containing nucleotide triphosphate hydrolases"/>
    <property type="match status" value="1"/>
</dbReference>
<dbReference type="InterPro" id="IPR038727">
    <property type="entry name" value="NadR/Ttd14_AAA_dom"/>
</dbReference>
<dbReference type="InterPro" id="IPR027417">
    <property type="entry name" value="P-loop_NTPase"/>
</dbReference>
<dbReference type="GO" id="GO:0000309">
    <property type="term" value="F:nicotinamide-nucleotide adenylyltransferase activity"/>
    <property type="evidence" value="ECO:0007669"/>
    <property type="project" value="UniProtKB-EC"/>
</dbReference>
<gene>
    <name evidence="3" type="primary">nadR</name>
    <name evidence="3" type="ORF">FYJ33_06030</name>
</gene>
<feature type="binding site" evidence="1">
    <location>
        <begin position="152"/>
        <end position="154"/>
    </location>
    <ligand>
        <name>NAD(+)</name>
        <dbReference type="ChEBI" id="CHEBI:57540"/>
        <label>1</label>
    </ligand>
</feature>
<keyword evidence="3" id="KW-0418">Kinase</keyword>
<dbReference type="PANTHER" id="PTHR37512:SF1">
    <property type="entry name" value="NADR_TTD14 AAA DOMAIN-CONTAINING PROTEIN"/>
    <property type="match status" value="1"/>
</dbReference>
<dbReference type="NCBIfam" id="NF005988">
    <property type="entry name" value="PRK08099.1"/>
    <property type="match status" value="1"/>
</dbReference>
<dbReference type="EMBL" id="VULX01000006">
    <property type="protein sequence ID" value="MSR90974.1"/>
    <property type="molecule type" value="Genomic_DNA"/>
</dbReference>
<dbReference type="GO" id="GO:0000166">
    <property type="term" value="F:nucleotide binding"/>
    <property type="evidence" value="ECO:0007669"/>
    <property type="project" value="UniProtKB-KW"/>
</dbReference>
<keyword evidence="3" id="KW-0808">Transferase</keyword>
<evidence type="ECO:0000256" key="1">
    <source>
        <dbReference type="PIRSR" id="PIRSR004776-1"/>
    </source>
</evidence>
<dbReference type="EC" id="2.7.7.1" evidence="3"/>
<keyword evidence="1" id="KW-0547">Nucleotide-binding</keyword>
<accession>A0A7X2T0W2</accession>
<keyword evidence="3" id="KW-0548">Nucleotidyltransferase</keyword>
<dbReference type="GO" id="GO:0050262">
    <property type="term" value="F:ribosylnicotinamide kinase activity"/>
    <property type="evidence" value="ECO:0007669"/>
    <property type="project" value="UniProtKB-EC"/>
</dbReference>
<name>A0A7X2T0W2_9CLOT</name>
<dbReference type="EC" id="2.7.1.22" evidence="3"/>
<evidence type="ECO:0000313" key="4">
    <source>
        <dbReference type="Proteomes" id="UP000460287"/>
    </source>
</evidence>
<evidence type="ECO:0000313" key="3">
    <source>
        <dbReference type="EMBL" id="MSR90974.1"/>
    </source>
</evidence>
<organism evidence="3 4">
    <name type="scientific">Inconstantimicrobium porci</name>
    <dbReference type="NCBI Taxonomy" id="2652291"/>
    <lineage>
        <taxon>Bacteria</taxon>
        <taxon>Bacillati</taxon>
        <taxon>Bacillota</taxon>
        <taxon>Clostridia</taxon>
        <taxon>Eubacteriales</taxon>
        <taxon>Clostridiaceae</taxon>
        <taxon>Inconstantimicrobium</taxon>
    </lineage>
</organism>
<dbReference type="InterPro" id="IPR014729">
    <property type="entry name" value="Rossmann-like_a/b/a_fold"/>
</dbReference>
<reference evidence="3 4" key="1">
    <citation type="submission" date="2019-08" db="EMBL/GenBank/DDBJ databases">
        <title>In-depth cultivation of the pig gut microbiome towards novel bacterial diversity and tailored functional studies.</title>
        <authorList>
            <person name="Wylensek D."/>
            <person name="Hitch T.C.A."/>
            <person name="Clavel T."/>
        </authorList>
    </citation>
    <scope>NUCLEOTIDE SEQUENCE [LARGE SCALE GENOMIC DNA]</scope>
    <source>
        <strain evidence="3 4">WCA-383-APC-5B</strain>
    </source>
</reference>
<dbReference type="SUPFAM" id="SSF52540">
    <property type="entry name" value="P-loop containing nucleoside triphosphate hydrolases"/>
    <property type="match status" value="1"/>
</dbReference>
<dbReference type="Pfam" id="PF13521">
    <property type="entry name" value="AAA_28"/>
    <property type="match status" value="1"/>
</dbReference>
<comment type="caution">
    <text evidence="3">The sequence shown here is derived from an EMBL/GenBank/DDBJ whole genome shotgun (WGS) entry which is preliminary data.</text>
</comment>
<evidence type="ECO:0000259" key="2">
    <source>
        <dbReference type="Pfam" id="PF13521"/>
    </source>
</evidence>